<organism evidence="1 2">
    <name type="scientific">Klebsiella spallanzanii</name>
    <dbReference type="NCBI Taxonomy" id="2587528"/>
    <lineage>
        <taxon>Bacteria</taxon>
        <taxon>Pseudomonadati</taxon>
        <taxon>Pseudomonadota</taxon>
        <taxon>Gammaproteobacteria</taxon>
        <taxon>Enterobacterales</taxon>
        <taxon>Enterobacteriaceae</taxon>
        <taxon>Klebsiella/Raoultella group</taxon>
        <taxon>Klebsiella</taxon>
    </lineage>
</organism>
<proteinExistence type="predicted"/>
<dbReference type="EMBL" id="CABGHF010000001">
    <property type="protein sequence ID" value="VUS33311.1"/>
    <property type="molecule type" value="Genomic_DNA"/>
</dbReference>
<dbReference type="AlphaFoldDB" id="A0A564HLI3"/>
<reference evidence="1 2" key="1">
    <citation type="submission" date="2019-07" db="EMBL/GenBank/DDBJ databases">
        <authorList>
            <person name="Brisse S."/>
            <person name="Rodrigues C."/>
            <person name="Thorpe H."/>
        </authorList>
    </citation>
    <scope>NUCLEOTIDE SEQUENCE [LARGE SCALE GENOMIC DNA]</scope>
    <source>
        <strain evidence="1">SB6408</strain>
    </source>
</reference>
<dbReference type="RefSeq" id="WP_142461776.1">
    <property type="nucleotide sequence ID" value="NZ_CABGHF010000001.1"/>
</dbReference>
<evidence type="ECO:0000313" key="1">
    <source>
        <dbReference type="EMBL" id="VUS33311.1"/>
    </source>
</evidence>
<gene>
    <name evidence="1" type="ORF">SB6408_00559</name>
</gene>
<protein>
    <submittedName>
        <fullName evidence="1">Uncharacterized protein</fullName>
    </submittedName>
</protein>
<evidence type="ECO:0000313" key="2">
    <source>
        <dbReference type="Proteomes" id="UP000318370"/>
    </source>
</evidence>
<name>A0A564HLI3_9ENTR</name>
<accession>A0A564HLI3</accession>
<dbReference type="Proteomes" id="UP000318370">
    <property type="component" value="Unassembled WGS sequence"/>
</dbReference>
<sequence length="305" mass="31583">MNSIMKKILIGITFFGGAAPGICADYFLSLSDSNATYSYAVASNSGTSQKYLWSTTFPTTVRCQEYTAWNGDYPSVECRKLSAVSDGVVVRSCLVNGQPYIKGGATGKGGTVQLYALYNPGATGGAGRMVIEDGPTVIPFPSGTSTYKVFLGIGVGLTLPSSIYTAPELTVSCVVDGAATAGVGINPSSPTSATMTLTINITNSAFISVSTPPHMVTPPGGHAKTDFTISQYTTGLNLPFTWEDGLPCSDWNPYLTVNGNGTAIASGGVDTGVTSGRTTPVSAHFTAPNTLGDFTCLGTMTFMVE</sequence>